<feature type="transmembrane region" description="Helical" evidence="7">
    <location>
        <begin position="30"/>
        <end position="47"/>
    </location>
</feature>
<dbReference type="InterPro" id="IPR018212">
    <property type="entry name" value="Na/solute_symporter_CS"/>
</dbReference>
<protein>
    <submittedName>
        <fullName evidence="8">SSS family solute:Na+ symporter</fullName>
    </submittedName>
</protein>
<feature type="transmembrane region" description="Helical" evidence="7">
    <location>
        <begin position="173"/>
        <end position="192"/>
    </location>
</feature>
<gene>
    <name evidence="8" type="ORF">C7378_0114</name>
</gene>
<dbReference type="Gene3D" id="1.20.1730.10">
    <property type="entry name" value="Sodium/glucose cotransporter"/>
    <property type="match status" value="1"/>
</dbReference>
<dbReference type="PANTHER" id="PTHR11819">
    <property type="entry name" value="SOLUTE CARRIER FAMILY 5"/>
    <property type="match status" value="1"/>
</dbReference>
<feature type="transmembrane region" description="Helical" evidence="7">
    <location>
        <begin position="142"/>
        <end position="161"/>
    </location>
</feature>
<dbReference type="OrthoDB" id="9789704at2"/>
<dbReference type="Proteomes" id="UP000295210">
    <property type="component" value="Unassembled WGS sequence"/>
</dbReference>
<evidence type="ECO:0000313" key="9">
    <source>
        <dbReference type="Proteomes" id="UP000295210"/>
    </source>
</evidence>
<feature type="transmembrane region" description="Helical" evidence="7">
    <location>
        <begin position="465"/>
        <end position="486"/>
    </location>
</feature>
<dbReference type="GO" id="GO:0005412">
    <property type="term" value="F:D-glucose:sodium symporter activity"/>
    <property type="evidence" value="ECO:0007669"/>
    <property type="project" value="TreeGrafter"/>
</dbReference>
<feature type="transmembrane region" description="Helical" evidence="7">
    <location>
        <begin position="408"/>
        <end position="427"/>
    </location>
</feature>
<comment type="subcellular location">
    <subcellularLocation>
        <location evidence="1">Membrane</location>
        <topology evidence="1">Multi-pass membrane protein</topology>
    </subcellularLocation>
</comment>
<evidence type="ECO:0000256" key="3">
    <source>
        <dbReference type="ARBA" id="ARBA00022692"/>
    </source>
</evidence>
<evidence type="ECO:0000256" key="5">
    <source>
        <dbReference type="ARBA" id="ARBA00023136"/>
    </source>
</evidence>
<keyword evidence="9" id="KW-1185">Reference proteome</keyword>
<dbReference type="EMBL" id="SMGK01000001">
    <property type="protein sequence ID" value="TCK75134.1"/>
    <property type="molecule type" value="Genomic_DNA"/>
</dbReference>
<feature type="transmembrane region" description="Helical" evidence="7">
    <location>
        <begin position="439"/>
        <end position="458"/>
    </location>
</feature>
<dbReference type="InterPro" id="IPR038377">
    <property type="entry name" value="Na/Glc_symporter_sf"/>
</dbReference>
<comment type="caution">
    <text evidence="8">The sequence shown here is derived from an EMBL/GenBank/DDBJ whole genome shotgun (WGS) entry which is preliminary data.</text>
</comment>
<dbReference type="AlphaFoldDB" id="A0A4R1LAD0"/>
<evidence type="ECO:0000256" key="7">
    <source>
        <dbReference type="SAM" id="Phobius"/>
    </source>
</evidence>
<evidence type="ECO:0000256" key="1">
    <source>
        <dbReference type="ARBA" id="ARBA00004141"/>
    </source>
</evidence>
<dbReference type="GO" id="GO:0005886">
    <property type="term" value="C:plasma membrane"/>
    <property type="evidence" value="ECO:0007669"/>
    <property type="project" value="TreeGrafter"/>
</dbReference>
<evidence type="ECO:0000313" key="8">
    <source>
        <dbReference type="EMBL" id="TCK75134.1"/>
    </source>
</evidence>
<dbReference type="InterPro" id="IPR001734">
    <property type="entry name" value="Na/solute_symporter"/>
</dbReference>
<evidence type="ECO:0000256" key="2">
    <source>
        <dbReference type="ARBA" id="ARBA00006434"/>
    </source>
</evidence>
<reference evidence="8 9" key="1">
    <citation type="submission" date="2019-03" db="EMBL/GenBank/DDBJ databases">
        <title>Genomic Encyclopedia of Type Strains, Phase IV (KMG-IV): sequencing the most valuable type-strain genomes for metagenomic binning, comparative biology and taxonomic classification.</title>
        <authorList>
            <person name="Goeker M."/>
        </authorList>
    </citation>
    <scope>NUCLEOTIDE SEQUENCE [LARGE SCALE GENOMIC DNA]</scope>
    <source>
        <strain evidence="8 9">DSM 103428</strain>
    </source>
</reference>
<comment type="similarity">
    <text evidence="2 6">Belongs to the sodium:solute symporter (SSF) (TC 2.A.21) family.</text>
</comment>
<feature type="transmembrane region" description="Helical" evidence="7">
    <location>
        <begin position="559"/>
        <end position="576"/>
    </location>
</feature>
<keyword evidence="4 7" id="KW-1133">Transmembrane helix</keyword>
<evidence type="ECO:0000256" key="4">
    <source>
        <dbReference type="ARBA" id="ARBA00022989"/>
    </source>
</evidence>
<feature type="transmembrane region" description="Helical" evidence="7">
    <location>
        <begin position="100"/>
        <end position="122"/>
    </location>
</feature>
<sequence>MPIQFANPAALALFAGPVKAQLAKLTGVDILVIAIYFAMVIFIGFYLRGSSNTSEEFFMAGREMTAWIAGLSFVSANLGSLELMGWAGSAYQYGILAAHWYWIGAIPAMLFLGIVMMPFYYISKTHSVPGYLHLRFGDGARALSAVSFAFMTVLMSGINMYSMALVMKVVLGWNLNFSIWVSSITVAIYVALGGLKSAIFNEVLQFLLIWLGALLVPILGLVEVGGWTNLRGQILHRLGSAEYVHMWSTLGHFNSNPMGVHWTGIVFGLGFVIAFGYWTTDFLVVQRVLSADNLRSARMAPIIGAGFKMLVPFIVILPGLVALSVLPFHLVGETTAVATGQHSYNEVLPLMLVRYCGPGLLGLGVTALIAGFMSGMAGNVSAFSTVWTYDLYGAFINKKATDRHYVSMGRWSTFIGVLISVGTAYLVQHAASIMDYVQQLFSFFIAPLFGTVILGMLWKRATKEAGFWGLLAGTCTAIGLWLWVHLNPAALRYVALSPDAKDMAENLYRALWSWLVCVIVTVVVSYMTKPRPVSELAGLVYGVVPLPDEHDEHWYQRPIVWASIIAVLFIGLNIIFW</sequence>
<feature type="transmembrane region" description="Helical" evidence="7">
    <location>
        <begin position="265"/>
        <end position="289"/>
    </location>
</feature>
<evidence type="ECO:0000256" key="6">
    <source>
        <dbReference type="RuleBase" id="RU362091"/>
    </source>
</evidence>
<feature type="transmembrane region" description="Helical" evidence="7">
    <location>
        <begin position="506"/>
        <end position="527"/>
    </location>
</feature>
<dbReference type="Pfam" id="PF00474">
    <property type="entry name" value="SSF"/>
    <property type="match status" value="1"/>
</dbReference>
<keyword evidence="5 7" id="KW-0472">Membrane</keyword>
<dbReference type="CDD" id="cd11478">
    <property type="entry name" value="SLC5sbd_u2"/>
    <property type="match status" value="1"/>
</dbReference>
<dbReference type="RefSeq" id="WP_131990671.1">
    <property type="nucleotide sequence ID" value="NZ_SMGK01000001.1"/>
</dbReference>
<dbReference type="PANTHER" id="PTHR11819:SF195">
    <property type="entry name" value="SODIUM_GLUCOSE COTRANSPORTER 4"/>
    <property type="match status" value="1"/>
</dbReference>
<keyword evidence="3 7" id="KW-0812">Transmembrane</keyword>
<dbReference type="PROSITE" id="PS00456">
    <property type="entry name" value="NA_SOLUT_SYMP_1"/>
    <property type="match status" value="1"/>
</dbReference>
<dbReference type="NCBIfam" id="TIGR00813">
    <property type="entry name" value="sss"/>
    <property type="match status" value="1"/>
</dbReference>
<feature type="transmembrane region" description="Helical" evidence="7">
    <location>
        <begin position="204"/>
        <end position="222"/>
    </location>
</feature>
<feature type="transmembrane region" description="Helical" evidence="7">
    <location>
        <begin position="310"/>
        <end position="332"/>
    </location>
</feature>
<name>A0A4R1LAD0_9BACT</name>
<dbReference type="PROSITE" id="PS50283">
    <property type="entry name" value="NA_SOLUT_SYMP_3"/>
    <property type="match status" value="1"/>
</dbReference>
<accession>A0A4R1LAD0</accession>
<feature type="transmembrane region" description="Helical" evidence="7">
    <location>
        <begin position="352"/>
        <end position="373"/>
    </location>
</feature>
<feature type="transmembrane region" description="Helical" evidence="7">
    <location>
        <begin position="67"/>
        <end position="88"/>
    </location>
</feature>
<proteinExistence type="inferred from homology"/>
<organism evidence="8 9">
    <name type="scientific">Acidipila rosea</name>
    <dbReference type="NCBI Taxonomy" id="768535"/>
    <lineage>
        <taxon>Bacteria</taxon>
        <taxon>Pseudomonadati</taxon>
        <taxon>Acidobacteriota</taxon>
        <taxon>Terriglobia</taxon>
        <taxon>Terriglobales</taxon>
        <taxon>Acidobacteriaceae</taxon>
        <taxon>Acidipila</taxon>
    </lineage>
</organism>